<dbReference type="Proteomes" id="UP000298493">
    <property type="component" value="Unassembled WGS sequence"/>
</dbReference>
<reference evidence="2 3" key="1">
    <citation type="submission" date="2019-04" db="EMBL/GenBank/DDBJ databases">
        <title>High contiguity whole genome sequence and gene annotation resource for two Venturia nashicola isolates.</title>
        <authorList>
            <person name="Prokchorchik M."/>
            <person name="Won K."/>
            <person name="Lee Y."/>
            <person name="Choi E.D."/>
            <person name="Segonzac C."/>
            <person name="Sohn K.H."/>
        </authorList>
    </citation>
    <scope>NUCLEOTIDE SEQUENCE [LARGE SCALE GENOMIC DNA]</scope>
    <source>
        <strain evidence="2 3">PRI2</strain>
    </source>
</reference>
<name>A0A4Z1PDX4_9PEZI</name>
<accession>A0A4Z1PDX4</accession>
<evidence type="ECO:0000313" key="2">
    <source>
        <dbReference type="EMBL" id="TID20066.1"/>
    </source>
</evidence>
<feature type="region of interest" description="Disordered" evidence="1">
    <location>
        <begin position="172"/>
        <end position="201"/>
    </location>
</feature>
<dbReference type="EMBL" id="SNSC02000011">
    <property type="protein sequence ID" value="TID20066.1"/>
    <property type="molecule type" value="Genomic_DNA"/>
</dbReference>
<feature type="compositionally biased region" description="Polar residues" evidence="1">
    <location>
        <begin position="113"/>
        <end position="136"/>
    </location>
</feature>
<feature type="region of interest" description="Disordered" evidence="1">
    <location>
        <begin position="71"/>
        <end position="152"/>
    </location>
</feature>
<evidence type="ECO:0000313" key="3">
    <source>
        <dbReference type="Proteomes" id="UP000298493"/>
    </source>
</evidence>
<evidence type="ECO:0000256" key="1">
    <source>
        <dbReference type="SAM" id="MobiDB-lite"/>
    </source>
</evidence>
<comment type="caution">
    <text evidence="2">The sequence shown here is derived from an EMBL/GenBank/DDBJ whole genome shotgun (WGS) entry which is preliminary data.</text>
</comment>
<feature type="region of interest" description="Disordered" evidence="1">
    <location>
        <begin position="1"/>
        <end position="34"/>
    </location>
</feature>
<protein>
    <recommendedName>
        <fullName evidence="4">SWIM-type domain-containing protein</fullName>
    </recommendedName>
</protein>
<sequence length="258" mass="28170">MPSSPTIPSPRTFLTNIFSPLSPQQEEPSAPPPPSLKPILLTLHILFPNDLLPALDLLDRNLITKFIVQDPQPPVSTTNIQPPGLPPGTTEKNPESNSPPKTNLSPPQPTPAETPNTRSSTTPLYYVTSSQTQNPLNPRHGPPESQPPPHYEVRPTAWNCSCPAFTFSAFPTTDSSPIPRPNPSRHHPTHHQTPSVSNWKSEEETWEFGGLSIGGESPMCKHLLACIMVERWKGFGGNVEVREVSIEELAGWAAGWGG</sequence>
<proteinExistence type="predicted"/>
<dbReference type="STRING" id="86259.A0A4Z1PDX4"/>
<feature type="compositionally biased region" description="Low complexity" evidence="1">
    <location>
        <begin position="19"/>
        <end position="28"/>
    </location>
</feature>
<gene>
    <name evidence="2" type="ORF">E6O75_ATG07526</name>
</gene>
<dbReference type="AlphaFoldDB" id="A0A4Z1PDX4"/>
<feature type="compositionally biased region" description="Polar residues" evidence="1">
    <location>
        <begin position="95"/>
        <end position="105"/>
    </location>
</feature>
<organism evidence="2 3">
    <name type="scientific">Venturia nashicola</name>
    <dbReference type="NCBI Taxonomy" id="86259"/>
    <lineage>
        <taxon>Eukaryota</taxon>
        <taxon>Fungi</taxon>
        <taxon>Dikarya</taxon>
        <taxon>Ascomycota</taxon>
        <taxon>Pezizomycotina</taxon>
        <taxon>Dothideomycetes</taxon>
        <taxon>Pleosporomycetidae</taxon>
        <taxon>Venturiales</taxon>
        <taxon>Venturiaceae</taxon>
        <taxon>Venturia</taxon>
    </lineage>
</organism>
<evidence type="ECO:0008006" key="4">
    <source>
        <dbReference type="Google" id="ProtNLM"/>
    </source>
</evidence>
<keyword evidence="3" id="KW-1185">Reference proteome</keyword>